<proteinExistence type="predicted"/>
<dbReference type="Proteomes" id="UP000001075">
    <property type="component" value="Unassembled WGS sequence"/>
</dbReference>
<evidence type="ECO:0000313" key="1">
    <source>
        <dbReference type="EMBL" id="EGW11964.1"/>
    </source>
</evidence>
<sequence>MPGILALVADKEKESEEENPGWSTPKFQADGISALVGGASPHSLPSLWHVVVTCTRGFL</sequence>
<evidence type="ECO:0000313" key="2">
    <source>
        <dbReference type="Proteomes" id="UP000001075"/>
    </source>
</evidence>
<dbReference type="InParanoid" id="G3I6B4"/>
<dbReference type="AlphaFoldDB" id="G3I6B4"/>
<organism evidence="1 2">
    <name type="scientific">Cricetulus griseus</name>
    <name type="common">Chinese hamster</name>
    <name type="synonym">Cricetulus barabensis griseus</name>
    <dbReference type="NCBI Taxonomy" id="10029"/>
    <lineage>
        <taxon>Eukaryota</taxon>
        <taxon>Metazoa</taxon>
        <taxon>Chordata</taxon>
        <taxon>Craniata</taxon>
        <taxon>Vertebrata</taxon>
        <taxon>Euteleostomi</taxon>
        <taxon>Mammalia</taxon>
        <taxon>Eutheria</taxon>
        <taxon>Euarchontoglires</taxon>
        <taxon>Glires</taxon>
        <taxon>Rodentia</taxon>
        <taxon>Myomorpha</taxon>
        <taxon>Muroidea</taxon>
        <taxon>Cricetidae</taxon>
        <taxon>Cricetinae</taxon>
        <taxon>Cricetulus</taxon>
    </lineage>
</organism>
<accession>G3I6B4</accession>
<reference evidence="2" key="1">
    <citation type="journal article" date="2011" name="Nat. Biotechnol.">
        <title>The genomic sequence of the Chinese hamster ovary (CHO)-K1 cell line.</title>
        <authorList>
            <person name="Xu X."/>
            <person name="Nagarajan H."/>
            <person name="Lewis N.E."/>
            <person name="Pan S."/>
            <person name="Cai Z."/>
            <person name="Liu X."/>
            <person name="Chen W."/>
            <person name="Xie M."/>
            <person name="Wang W."/>
            <person name="Hammond S."/>
            <person name="Andersen M.R."/>
            <person name="Neff N."/>
            <person name="Passarelli B."/>
            <person name="Koh W."/>
            <person name="Fan H.C."/>
            <person name="Wang J."/>
            <person name="Gui Y."/>
            <person name="Lee K.H."/>
            <person name="Betenbaugh M.J."/>
            <person name="Quake S.R."/>
            <person name="Famili I."/>
            <person name="Palsson B.O."/>
            <person name="Wang J."/>
        </authorList>
    </citation>
    <scope>NUCLEOTIDE SEQUENCE [LARGE SCALE GENOMIC DNA]</scope>
    <source>
        <strain evidence="2">CHO K1 cell line</strain>
    </source>
</reference>
<name>G3I6B4_CRIGR</name>
<dbReference type="EMBL" id="JH001351">
    <property type="protein sequence ID" value="EGW11964.1"/>
    <property type="molecule type" value="Genomic_DNA"/>
</dbReference>
<protein>
    <submittedName>
        <fullName evidence="1">Uncharacterized protein</fullName>
    </submittedName>
</protein>
<gene>
    <name evidence="1" type="ORF">I79_019027</name>
</gene>